<evidence type="ECO:0000313" key="3">
    <source>
        <dbReference type="EMBL" id="CAD7656354.1"/>
    </source>
</evidence>
<name>A0A7R9MA65_9ACAR</name>
<dbReference type="AlphaFoldDB" id="A0A7R9MA65"/>
<feature type="non-terminal residue" evidence="3">
    <location>
        <position position="1"/>
    </location>
</feature>
<evidence type="ECO:0000313" key="4">
    <source>
        <dbReference type="Proteomes" id="UP000728032"/>
    </source>
</evidence>
<keyword evidence="4" id="KW-1185">Reference proteome</keyword>
<sequence length="176" mass="20270">KKLSESQSQSDHLENQLLKLSDKKRQSISPLTAPVVESTQSSSQSSDTDPIQDQSLQLLLASKGQVFNTTGAATESSTQVAKQLVDVKAVNKRLEQELSKRVSELKELSQKYDRRKQRHREMISRLRQYMERENKELQKVLNSLDFKYKLAEEELQKHRKYCHIQDISAINDLSPT</sequence>
<gene>
    <name evidence="3" type="ORF">ONB1V03_LOCUS12991</name>
</gene>
<dbReference type="EMBL" id="OC925810">
    <property type="protein sequence ID" value="CAD7656354.1"/>
    <property type="molecule type" value="Genomic_DNA"/>
</dbReference>
<feature type="coiled-coil region" evidence="1">
    <location>
        <begin position="91"/>
        <end position="154"/>
    </location>
</feature>
<reference evidence="3" key="1">
    <citation type="submission" date="2020-11" db="EMBL/GenBank/DDBJ databases">
        <authorList>
            <person name="Tran Van P."/>
        </authorList>
    </citation>
    <scope>NUCLEOTIDE SEQUENCE</scope>
</reference>
<evidence type="ECO:0000256" key="1">
    <source>
        <dbReference type="SAM" id="Coils"/>
    </source>
</evidence>
<accession>A0A7R9MA65</accession>
<feature type="compositionally biased region" description="Low complexity" evidence="2">
    <location>
        <begin position="38"/>
        <end position="51"/>
    </location>
</feature>
<dbReference type="EMBL" id="CAJPVJ010010985">
    <property type="protein sequence ID" value="CAG2173541.1"/>
    <property type="molecule type" value="Genomic_DNA"/>
</dbReference>
<protein>
    <submittedName>
        <fullName evidence="3">Uncharacterized protein</fullName>
    </submittedName>
</protein>
<dbReference type="Proteomes" id="UP000728032">
    <property type="component" value="Unassembled WGS sequence"/>
</dbReference>
<feature type="compositionally biased region" description="Polar residues" evidence="2">
    <location>
        <begin position="1"/>
        <end position="10"/>
    </location>
</feature>
<dbReference type="OrthoDB" id="6528804at2759"/>
<feature type="region of interest" description="Disordered" evidence="2">
    <location>
        <begin position="1"/>
        <end position="51"/>
    </location>
</feature>
<evidence type="ECO:0000256" key="2">
    <source>
        <dbReference type="SAM" id="MobiDB-lite"/>
    </source>
</evidence>
<keyword evidence="1" id="KW-0175">Coiled coil</keyword>
<organism evidence="3">
    <name type="scientific">Oppiella nova</name>
    <dbReference type="NCBI Taxonomy" id="334625"/>
    <lineage>
        <taxon>Eukaryota</taxon>
        <taxon>Metazoa</taxon>
        <taxon>Ecdysozoa</taxon>
        <taxon>Arthropoda</taxon>
        <taxon>Chelicerata</taxon>
        <taxon>Arachnida</taxon>
        <taxon>Acari</taxon>
        <taxon>Acariformes</taxon>
        <taxon>Sarcoptiformes</taxon>
        <taxon>Oribatida</taxon>
        <taxon>Brachypylina</taxon>
        <taxon>Oppioidea</taxon>
        <taxon>Oppiidae</taxon>
        <taxon>Oppiella</taxon>
    </lineage>
</organism>
<proteinExistence type="predicted"/>